<dbReference type="AlphaFoldDB" id="A0A1X7V6B3"/>
<protein>
    <submittedName>
        <fullName evidence="1">Uncharacterized protein</fullName>
    </submittedName>
</protein>
<name>A0A1X7V6B3_AMPQE</name>
<dbReference type="EnsemblMetazoa" id="Aqu2.1.35538_001">
    <property type="protein sequence ID" value="Aqu2.1.35538_001"/>
    <property type="gene ID" value="Aqu2.1.35538"/>
</dbReference>
<sequence length="88" mass="10529">MQPHIMEQSQQTHWQQANHTYYQYQIWYTHLHKPNVFSMLPETSSTQIQTIFTNEAVTILTTTATNKTIETTNKVWQKADYTFYYGHL</sequence>
<dbReference type="InParanoid" id="A0A1X7V6B3"/>
<evidence type="ECO:0000313" key="1">
    <source>
        <dbReference type="EnsemblMetazoa" id="Aqu2.1.35538_001"/>
    </source>
</evidence>
<proteinExistence type="predicted"/>
<organism evidence="1">
    <name type="scientific">Amphimedon queenslandica</name>
    <name type="common">Sponge</name>
    <dbReference type="NCBI Taxonomy" id="400682"/>
    <lineage>
        <taxon>Eukaryota</taxon>
        <taxon>Metazoa</taxon>
        <taxon>Porifera</taxon>
        <taxon>Demospongiae</taxon>
        <taxon>Heteroscleromorpha</taxon>
        <taxon>Haplosclerida</taxon>
        <taxon>Niphatidae</taxon>
        <taxon>Amphimedon</taxon>
    </lineage>
</organism>
<reference evidence="1" key="1">
    <citation type="submission" date="2017-05" db="UniProtKB">
        <authorList>
            <consortium name="EnsemblMetazoa"/>
        </authorList>
    </citation>
    <scope>IDENTIFICATION</scope>
</reference>
<accession>A0A1X7V6B3</accession>